<dbReference type="Proteomes" id="UP000001460">
    <property type="component" value="Unassembled WGS sequence"/>
</dbReference>
<dbReference type="GeneID" id="6997681"/>
<accession>B6AIU5</accession>
<gene>
    <name evidence="1" type="ORF">CMU_010840</name>
</gene>
<organism evidence="1 2">
    <name type="scientific">Cryptosporidium muris (strain RN66)</name>
    <dbReference type="NCBI Taxonomy" id="441375"/>
    <lineage>
        <taxon>Eukaryota</taxon>
        <taxon>Sar</taxon>
        <taxon>Alveolata</taxon>
        <taxon>Apicomplexa</taxon>
        <taxon>Conoidasida</taxon>
        <taxon>Coccidia</taxon>
        <taxon>Eucoccidiorida</taxon>
        <taxon>Eimeriorina</taxon>
        <taxon>Cryptosporidiidae</taxon>
        <taxon>Cryptosporidium</taxon>
    </lineage>
</organism>
<dbReference type="OrthoDB" id="344356at2759"/>
<dbReference type="VEuPathDB" id="CryptoDB:CMU_010840"/>
<dbReference type="AlphaFoldDB" id="B6AIU5"/>
<dbReference type="RefSeq" id="XP_002142485.1">
    <property type="nucleotide sequence ID" value="XM_002142449.1"/>
</dbReference>
<dbReference type="EMBL" id="DS989737">
    <property type="protein sequence ID" value="EEA08136.1"/>
    <property type="molecule type" value="Genomic_DNA"/>
</dbReference>
<sequence length="179" mass="20103">MSDFVLSPESYNSSHSILCESSQESNIDTLQDTLNEKIFLIDTYSTNIWFSSQNDETKILNIRERSMNSSSTLAGWEPIPSVLNSEDKINRILEISDSAIPSMKLADIIKQKLHLSESRSSSQSDYGTPKDIIIDEDANFLSELVEELTKCSFLPEVSESLTQGEIDGIKDILSQEYPI</sequence>
<evidence type="ECO:0000313" key="1">
    <source>
        <dbReference type="EMBL" id="EEA08136.1"/>
    </source>
</evidence>
<proteinExistence type="predicted"/>
<evidence type="ECO:0000313" key="2">
    <source>
        <dbReference type="Proteomes" id="UP000001460"/>
    </source>
</evidence>
<name>B6AIU5_CRYMR</name>
<protein>
    <submittedName>
        <fullName evidence="1">Uncharacterized protein</fullName>
    </submittedName>
</protein>
<reference evidence="1" key="1">
    <citation type="submission" date="2008-06" db="EMBL/GenBank/DDBJ databases">
        <authorList>
            <person name="Lorenzi H."/>
            <person name="Inman J."/>
            <person name="Miller J."/>
            <person name="Schobel S."/>
            <person name="Amedeo P."/>
            <person name="Caler E.V."/>
            <person name="da Silva J."/>
        </authorList>
    </citation>
    <scope>NUCLEOTIDE SEQUENCE [LARGE SCALE GENOMIC DNA]</scope>
    <source>
        <strain evidence="1">RN66</strain>
    </source>
</reference>
<keyword evidence="2" id="KW-1185">Reference proteome</keyword>